<dbReference type="InterPro" id="IPR001638">
    <property type="entry name" value="Solute-binding_3/MltF_N"/>
</dbReference>
<gene>
    <name evidence="7" type="ORF">HLB23_25520</name>
</gene>
<keyword evidence="8" id="KW-1185">Reference proteome</keyword>
<feature type="chain" id="PRO_5038349417" evidence="5">
    <location>
        <begin position="21"/>
        <end position="324"/>
    </location>
</feature>
<feature type="domain" description="Solute-binding protein family 3/N-terminal" evidence="6">
    <location>
        <begin position="89"/>
        <end position="311"/>
    </location>
</feature>
<dbReference type="SMART" id="SM00062">
    <property type="entry name" value="PBPb"/>
    <property type="match status" value="1"/>
</dbReference>
<dbReference type="Pfam" id="PF00497">
    <property type="entry name" value="SBP_bac_3"/>
    <property type="match status" value="1"/>
</dbReference>
<dbReference type="EMBL" id="JABELX010000009">
    <property type="protein sequence ID" value="NNH73175.1"/>
    <property type="molecule type" value="Genomic_DNA"/>
</dbReference>
<dbReference type="PANTHER" id="PTHR30085">
    <property type="entry name" value="AMINO ACID ABC TRANSPORTER PERMEASE"/>
    <property type="match status" value="1"/>
</dbReference>
<dbReference type="Gene3D" id="3.40.190.10">
    <property type="entry name" value="Periplasmic binding protein-like II"/>
    <property type="match status" value="2"/>
</dbReference>
<dbReference type="CDD" id="cd13690">
    <property type="entry name" value="PBP2_GluB"/>
    <property type="match status" value="1"/>
</dbReference>
<evidence type="ECO:0000256" key="1">
    <source>
        <dbReference type="ARBA" id="ARBA00010333"/>
    </source>
</evidence>
<dbReference type="PANTHER" id="PTHR30085:SF6">
    <property type="entry name" value="ABC TRANSPORTER GLUTAMINE-BINDING PROTEIN GLNH"/>
    <property type="match status" value="1"/>
</dbReference>
<comment type="caution">
    <text evidence="7">The sequence shown here is derived from an EMBL/GenBank/DDBJ whole genome shotgun (WGS) entry which is preliminary data.</text>
</comment>
<dbReference type="RefSeq" id="WP_067527831.1">
    <property type="nucleotide sequence ID" value="NZ_JABELX010000009.1"/>
</dbReference>
<proteinExistence type="inferred from homology"/>
<evidence type="ECO:0000313" key="7">
    <source>
        <dbReference type="EMBL" id="NNH73175.1"/>
    </source>
</evidence>
<keyword evidence="2" id="KW-0813">Transport</keyword>
<dbReference type="PROSITE" id="PS51257">
    <property type="entry name" value="PROKAR_LIPOPROTEIN"/>
    <property type="match status" value="1"/>
</dbReference>
<sequence length="324" mass="34298">MNTRLLTALLTVGTAALVSACGGGAPVAEPMPGRVVEPMPPAAVELTSSPNERGDQSCDATASLRPGPLPAPGAMPAGSTMAEIVSRGVVRVGVNQDMLLFGFRNPTTGGLEGFDIDIARAIAQALFGDPNRIDLQVITSAERVPALREKKVDLVVHTFSATCERRREVEFSSTYFISDQRILAVKGSGIRAVADLTGKRVCGVFRTTTLEAVFALPNRPTVIGMTNWLDCLVALQQGQVDAVSTDEPILAGLAIQDPTLEIVGAAMAEDAYAVGVQQEATDLVRFVNGVLDRLRSDGSWDRIYTARMGVLGPSPGPPQPRYVD</sequence>
<evidence type="ECO:0000256" key="3">
    <source>
        <dbReference type="ARBA" id="ARBA00022729"/>
    </source>
</evidence>
<comment type="similarity">
    <text evidence="1 4">Belongs to the bacterial solute-binding protein 3 family.</text>
</comment>
<evidence type="ECO:0000256" key="4">
    <source>
        <dbReference type="RuleBase" id="RU003744"/>
    </source>
</evidence>
<dbReference type="GO" id="GO:0030288">
    <property type="term" value="C:outer membrane-bounded periplasmic space"/>
    <property type="evidence" value="ECO:0007669"/>
    <property type="project" value="TreeGrafter"/>
</dbReference>
<dbReference type="PROSITE" id="PS01039">
    <property type="entry name" value="SBP_BACTERIAL_3"/>
    <property type="match status" value="1"/>
</dbReference>
<dbReference type="GO" id="GO:0006865">
    <property type="term" value="P:amino acid transport"/>
    <property type="evidence" value="ECO:0007669"/>
    <property type="project" value="TreeGrafter"/>
</dbReference>
<evidence type="ECO:0000313" key="8">
    <source>
        <dbReference type="Proteomes" id="UP000586827"/>
    </source>
</evidence>
<dbReference type="AlphaFoldDB" id="A0A849CA56"/>
<dbReference type="InterPro" id="IPR051455">
    <property type="entry name" value="Bact_solute-bind_prot3"/>
</dbReference>
<reference evidence="7 8" key="1">
    <citation type="submission" date="2020-05" db="EMBL/GenBank/DDBJ databases">
        <title>MicrobeNet Type strains.</title>
        <authorList>
            <person name="Nicholson A.C."/>
        </authorList>
    </citation>
    <scope>NUCLEOTIDE SEQUENCE [LARGE SCALE GENOMIC DNA]</scope>
    <source>
        <strain evidence="7 8">JCM 3224</strain>
    </source>
</reference>
<evidence type="ECO:0000259" key="6">
    <source>
        <dbReference type="SMART" id="SM00062"/>
    </source>
</evidence>
<dbReference type="SUPFAM" id="SSF53850">
    <property type="entry name" value="Periplasmic binding protein-like II"/>
    <property type="match status" value="1"/>
</dbReference>
<keyword evidence="3 5" id="KW-0732">Signal</keyword>
<dbReference type="InterPro" id="IPR018313">
    <property type="entry name" value="SBP_3_CS"/>
</dbReference>
<evidence type="ECO:0000256" key="5">
    <source>
        <dbReference type="SAM" id="SignalP"/>
    </source>
</evidence>
<protein>
    <submittedName>
        <fullName evidence="7">Glutamate ABC transporter substrate-binding protein</fullName>
    </submittedName>
</protein>
<name>A0A849CA56_9NOCA</name>
<feature type="signal peptide" evidence="5">
    <location>
        <begin position="1"/>
        <end position="20"/>
    </location>
</feature>
<dbReference type="Proteomes" id="UP000586827">
    <property type="component" value="Unassembled WGS sequence"/>
</dbReference>
<organism evidence="7 8">
    <name type="scientific">Nocardia uniformis</name>
    <dbReference type="NCBI Taxonomy" id="53432"/>
    <lineage>
        <taxon>Bacteria</taxon>
        <taxon>Bacillati</taxon>
        <taxon>Actinomycetota</taxon>
        <taxon>Actinomycetes</taxon>
        <taxon>Mycobacteriales</taxon>
        <taxon>Nocardiaceae</taxon>
        <taxon>Nocardia</taxon>
    </lineage>
</organism>
<dbReference type="GO" id="GO:0005576">
    <property type="term" value="C:extracellular region"/>
    <property type="evidence" value="ECO:0007669"/>
    <property type="project" value="TreeGrafter"/>
</dbReference>
<evidence type="ECO:0000256" key="2">
    <source>
        <dbReference type="ARBA" id="ARBA00022448"/>
    </source>
</evidence>
<accession>A0A849CA56</accession>